<evidence type="ECO:0000256" key="8">
    <source>
        <dbReference type="HAMAP-Rule" id="MF_01818"/>
    </source>
</evidence>
<gene>
    <name evidence="8" type="primary">rnz</name>
    <name evidence="10" type="ORF">CXX69_00855</name>
</gene>
<feature type="binding site" evidence="8">
    <location>
        <position position="72"/>
    </location>
    <ligand>
        <name>Zn(2+)</name>
        <dbReference type="ChEBI" id="CHEBI:29105"/>
        <label>1</label>
        <note>catalytic</note>
    </ligand>
</feature>
<feature type="active site" description="Proton acceptor" evidence="8">
    <location>
        <position position="76"/>
    </location>
</feature>
<dbReference type="InterPro" id="IPR013471">
    <property type="entry name" value="RNase_Z/BN"/>
</dbReference>
<dbReference type="PANTHER" id="PTHR46018">
    <property type="entry name" value="ZINC PHOSPHODIESTERASE ELAC PROTEIN 1"/>
    <property type="match status" value="1"/>
</dbReference>
<comment type="catalytic activity">
    <reaction evidence="8">
        <text>Endonucleolytic cleavage of RNA, removing extra 3' nucleotides from tRNA precursor, generating 3' termini of tRNAs. A 3'-hydroxy group is left at the tRNA terminus and a 5'-phosphoryl group is left at the trailer molecule.</text>
        <dbReference type="EC" id="3.1.26.11"/>
    </reaction>
</comment>
<feature type="binding site" evidence="8">
    <location>
        <position position="300"/>
    </location>
    <ligand>
        <name>Zn(2+)</name>
        <dbReference type="ChEBI" id="CHEBI:29105"/>
        <label>2</label>
        <note>catalytic</note>
    </ligand>
</feature>
<evidence type="ECO:0000256" key="6">
    <source>
        <dbReference type="ARBA" id="ARBA00022801"/>
    </source>
</evidence>
<feature type="binding site" evidence="8">
    <location>
        <position position="162"/>
    </location>
    <ligand>
        <name>Zn(2+)</name>
        <dbReference type="ChEBI" id="CHEBI:29105"/>
        <label>1</label>
        <note>catalytic</note>
    </ligand>
</feature>
<name>A0A2V3HTR1_9ARCH</name>
<dbReference type="SUPFAM" id="SSF56281">
    <property type="entry name" value="Metallo-hydrolase/oxidoreductase"/>
    <property type="match status" value="1"/>
</dbReference>
<accession>A0A2V3HTR1</accession>
<comment type="subunit">
    <text evidence="1 8">Homodimer.</text>
</comment>
<evidence type="ECO:0000256" key="1">
    <source>
        <dbReference type="ARBA" id="ARBA00011738"/>
    </source>
</evidence>
<dbReference type="InterPro" id="IPR001279">
    <property type="entry name" value="Metallo-B-lactamas"/>
</dbReference>
<dbReference type="InterPro" id="IPR036866">
    <property type="entry name" value="RibonucZ/Hydroxyglut_hydro"/>
</dbReference>
<keyword evidence="5 8" id="KW-0255">Endonuclease</keyword>
<dbReference type="GO" id="GO:0008270">
    <property type="term" value="F:zinc ion binding"/>
    <property type="evidence" value="ECO:0007669"/>
    <property type="project" value="UniProtKB-UniRule"/>
</dbReference>
<keyword evidence="6 8" id="KW-0378">Hydrolase</keyword>
<keyword evidence="2 8" id="KW-0819">tRNA processing</keyword>
<feature type="binding site" evidence="8">
    <location>
        <position position="77"/>
    </location>
    <ligand>
        <name>Zn(2+)</name>
        <dbReference type="ChEBI" id="CHEBI:29105"/>
        <label>2</label>
        <note>catalytic</note>
    </ligand>
</feature>
<comment type="function">
    <text evidence="8">Zinc phosphodiesterase, which displays some tRNA 3'-processing endonuclease activity. Probably involved in tRNA maturation, by removing a 3'-trailer from precursor tRNA.</text>
</comment>
<dbReference type="EC" id="3.1.26.11" evidence="8"/>
<proteinExistence type="inferred from homology"/>
<feature type="binding site" evidence="8">
    <location>
        <position position="76"/>
    </location>
    <ligand>
        <name>Zn(2+)</name>
        <dbReference type="ChEBI" id="CHEBI:29105"/>
        <label>2</label>
        <note>catalytic</note>
    </ligand>
</feature>
<sequence length="355" mass="38298">MLVLHVLGTSGSRPTRGRSVPGNYLSTPSGGIVIDCGEGFQERLLKHDLALKATGTNKRARASKIRVILLTHSHLDHCWGLLPFLYTMDLDGRTAPLTIIAPTASERAPARSDFAGLFESWRDLLAGELSRGGLGFPVEWVLIPVDGEEPIEPPVQPLEGVHLTAVPTRHGVVSVAWMVSTPQRSGRFDRDRAASLGLADHQVSLLAAGESIIHDGAELDPADFRAERRPPCRLLVSGDTTRGVASFNQESLGGPVDLLIHEATYTNEYHDKSEAYGHSTAVDAAAAASVMGAKVLGMVHLSTRISDCAILESEAREIHPSSFVCEDGDIIEISLDGAIDVSRRRENVWMPLSIE</sequence>
<protein>
    <recommendedName>
        <fullName evidence="8">Ribonuclease Z</fullName>
        <shortName evidence="8">RNase Z</shortName>
        <ecNumber evidence="8">3.1.26.11</ecNumber>
    </recommendedName>
    <alternativeName>
        <fullName evidence="8">tRNA 3 endonuclease</fullName>
    </alternativeName>
    <alternativeName>
        <fullName evidence="8">tRNase Z</fullName>
    </alternativeName>
</protein>
<feature type="binding site" evidence="8">
    <location>
        <position position="239"/>
    </location>
    <ligand>
        <name>Zn(2+)</name>
        <dbReference type="ChEBI" id="CHEBI:29105"/>
        <label>2</label>
        <note>catalytic</note>
    </ligand>
</feature>
<dbReference type="EMBL" id="PSPG01000001">
    <property type="protein sequence ID" value="PXF22513.1"/>
    <property type="molecule type" value="Genomic_DNA"/>
</dbReference>
<comment type="similarity">
    <text evidence="8">Belongs to the RNase Z family.</text>
</comment>
<dbReference type="PANTHER" id="PTHR46018:SF2">
    <property type="entry name" value="ZINC PHOSPHODIESTERASE ELAC PROTEIN 1"/>
    <property type="match status" value="1"/>
</dbReference>
<evidence type="ECO:0000259" key="9">
    <source>
        <dbReference type="Pfam" id="PF00753"/>
    </source>
</evidence>
<dbReference type="Gene3D" id="3.60.15.10">
    <property type="entry name" value="Ribonuclease Z/Hydroxyacylglutathione hydrolase-like"/>
    <property type="match status" value="1"/>
</dbReference>
<keyword evidence="7 8" id="KW-0862">Zinc</keyword>
<dbReference type="AlphaFoldDB" id="A0A2V3HTR1"/>
<dbReference type="Pfam" id="PF00753">
    <property type="entry name" value="Lactamase_B"/>
    <property type="match status" value="1"/>
</dbReference>
<feature type="domain" description="Metallo-beta-lactamase" evidence="9">
    <location>
        <begin position="28"/>
        <end position="173"/>
    </location>
</feature>
<evidence type="ECO:0000256" key="4">
    <source>
        <dbReference type="ARBA" id="ARBA00022723"/>
    </source>
</evidence>
<evidence type="ECO:0000256" key="5">
    <source>
        <dbReference type="ARBA" id="ARBA00022759"/>
    </source>
</evidence>
<evidence type="ECO:0000256" key="2">
    <source>
        <dbReference type="ARBA" id="ARBA00022694"/>
    </source>
</evidence>
<dbReference type="GO" id="GO:0042781">
    <property type="term" value="F:3'-tRNA processing endoribonuclease activity"/>
    <property type="evidence" value="ECO:0007669"/>
    <property type="project" value="UniProtKB-UniRule"/>
</dbReference>
<feature type="binding site" evidence="8">
    <location>
        <position position="74"/>
    </location>
    <ligand>
        <name>Zn(2+)</name>
        <dbReference type="ChEBI" id="CHEBI:29105"/>
        <label>1</label>
        <note>catalytic</note>
    </ligand>
</feature>
<evidence type="ECO:0000313" key="10">
    <source>
        <dbReference type="EMBL" id="PXF22513.1"/>
    </source>
</evidence>
<comment type="cofactor">
    <cofactor evidence="8">
        <name>Zn(2+)</name>
        <dbReference type="ChEBI" id="CHEBI:29105"/>
    </cofactor>
    <text evidence="8">Binds 2 Zn(2+) ions.</text>
</comment>
<keyword evidence="3 8" id="KW-0540">Nuclease</keyword>
<feature type="binding site" evidence="8">
    <location>
        <position position="239"/>
    </location>
    <ligand>
        <name>Zn(2+)</name>
        <dbReference type="ChEBI" id="CHEBI:29105"/>
        <label>1</label>
        <note>catalytic</note>
    </ligand>
</feature>
<dbReference type="Proteomes" id="UP000248161">
    <property type="component" value="Unassembled WGS sequence"/>
</dbReference>
<organism evidence="10 11">
    <name type="scientific">Candidatus Thalassarchaeum betae</name>
    <dbReference type="NCBI Taxonomy" id="2599289"/>
    <lineage>
        <taxon>Archaea</taxon>
        <taxon>Methanobacteriati</taxon>
        <taxon>Thermoplasmatota</taxon>
        <taxon>Candidatus Poseidoniia</taxon>
        <taxon>Candidatus Poseidoniales</taxon>
        <taxon>Candidatus Thalassarchaeaceae</taxon>
        <taxon>Candidatus Thalassarchaeum</taxon>
    </lineage>
</organism>
<keyword evidence="4 8" id="KW-0479">Metal-binding</keyword>
<evidence type="ECO:0000256" key="3">
    <source>
        <dbReference type="ARBA" id="ARBA00022722"/>
    </source>
</evidence>
<comment type="caution">
    <text evidence="10">The sequence shown here is derived from an EMBL/GenBank/DDBJ whole genome shotgun (WGS) entry which is preliminary data.</text>
</comment>
<dbReference type="HAMAP" id="MF_01818">
    <property type="entry name" value="RNase_Z_BN"/>
    <property type="match status" value="1"/>
</dbReference>
<evidence type="ECO:0000313" key="11">
    <source>
        <dbReference type="Proteomes" id="UP000248161"/>
    </source>
</evidence>
<evidence type="ECO:0000256" key="7">
    <source>
        <dbReference type="ARBA" id="ARBA00022833"/>
    </source>
</evidence>
<reference evidence="10 11" key="1">
    <citation type="journal article" date="2015" name="Nat. Commun.">
        <title>Genomic and transcriptomic evidence for scavenging of diverse organic compounds by widespread deep-sea archaea.</title>
        <authorList>
            <person name="Li M."/>
            <person name="Baker B.J."/>
            <person name="Anantharaman K."/>
            <person name="Jain S."/>
            <person name="Breier J.A."/>
            <person name="Dick G.J."/>
        </authorList>
    </citation>
    <scope>NUCLEOTIDE SEQUENCE [LARGE SCALE GENOMIC DNA]</scope>
    <source>
        <strain evidence="10">Cayman_51_deep</strain>
    </source>
</reference>